<protein>
    <recommendedName>
        <fullName evidence="2">Flagellar hook-length control protein-like C-terminal domain-containing protein</fullName>
    </recommendedName>
</protein>
<comment type="caution">
    <text evidence="3">The sequence shown here is derived from an EMBL/GenBank/DDBJ whole genome shotgun (WGS) entry which is preliminary data.</text>
</comment>
<dbReference type="AlphaFoldDB" id="A0AAI9IG84"/>
<evidence type="ECO:0000313" key="3">
    <source>
        <dbReference type="EMBL" id="EOA05547.1"/>
    </source>
</evidence>
<evidence type="ECO:0000256" key="1">
    <source>
        <dbReference type="SAM" id="MobiDB-lite"/>
    </source>
</evidence>
<organism evidence="3 4">
    <name type="scientific">Herbaspirillum frisingense GSF30</name>
    <dbReference type="NCBI Taxonomy" id="864073"/>
    <lineage>
        <taxon>Bacteria</taxon>
        <taxon>Pseudomonadati</taxon>
        <taxon>Pseudomonadota</taxon>
        <taxon>Betaproteobacteria</taxon>
        <taxon>Burkholderiales</taxon>
        <taxon>Oxalobacteraceae</taxon>
        <taxon>Herbaspirillum</taxon>
    </lineage>
</organism>
<proteinExistence type="predicted"/>
<dbReference type="Proteomes" id="UP000006772">
    <property type="component" value="Unassembled WGS sequence"/>
</dbReference>
<dbReference type="EMBL" id="AEEC02000007">
    <property type="protein sequence ID" value="EOA05547.1"/>
    <property type="molecule type" value="Genomic_DNA"/>
</dbReference>
<gene>
    <name evidence="3" type="ORF">HFRIS_007369</name>
</gene>
<dbReference type="Gene3D" id="3.30.750.140">
    <property type="match status" value="1"/>
</dbReference>
<evidence type="ECO:0000259" key="2">
    <source>
        <dbReference type="Pfam" id="PF02120"/>
    </source>
</evidence>
<accession>A0AAI9IG84</accession>
<sequence length="396" mass="41669">MNMLPRADIASAVQPVHAVDAATAVVSVADTRQEAFSRLAQIAIGQQMSGRIRSNFSDGTFLVRIANTAARMVLPNNAKVGDSLILTLVSKDPRPTFSVNEGSIRTDEDSASVALSNAGRAMQKDLKSLQFVTRDESGAGQIGQNEEVPVDARAKGPGQGDSGAPSSTTTTLSNAGRLIGSLLQASQQGDMADHVSAPAPLLAKPNVPTEQMAGALKDAIAYSGVFYESHVSAWAAGQRPAEELMKEPQAQVAAQKGGDINLLSQSDPAQNQLGQLINLQLNALEQQRVVWHGQVWPGQQMEWEIAQEHDQSASGGRDDDASPPTWHSVVRFNFAQLGSVSASIRLIGQQIHVQVKADNEAAAAALRGHSGLFANAMAAAGTSLDSLTVKQADGET</sequence>
<feature type="region of interest" description="Disordered" evidence="1">
    <location>
        <begin position="134"/>
        <end position="172"/>
    </location>
</feature>
<dbReference type="Pfam" id="PF02120">
    <property type="entry name" value="Flg_hook"/>
    <property type="match status" value="1"/>
</dbReference>
<name>A0AAI9IG84_9BURK</name>
<dbReference type="InterPro" id="IPR038610">
    <property type="entry name" value="FliK-like_C_sf"/>
</dbReference>
<evidence type="ECO:0000313" key="4">
    <source>
        <dbReference type="Proteomes" id="UP000006772"/>
    </source>
</evidence>
<dbReference type="InterPro" id="IPR021136">
    <property type="entry name" value="Flagellar_hook_control-like_C"/>
</dbReference>
<feature type="domain" description="Flagellar hook-length control protein-like C-terminal" evidence="2">
    <location>
        <begin position="320"/>
        <end position="394"/>
    </location>
</feature>
<reference evidence="3 4" key="1">
    <citation type="journal article" date="2013" name="Front. Microbiol.">
        <title>The genome of the endophytic bacterium H. frisingense GSF30(T) identifies diverse strategies in the Herbaspirillum genus to interact with plants.</title>
        <authorList>
            <person name="Straub D."/>
            <person name="Rothballer M."/>
            <person name="Hartmann A."/>
            <person name="Ludewig U."/>
        </authorList>
    </citation>
    <scope>NUCLEOTIDE SEQUENCE [LARGE SCALE GENOMIC DNA]</scope>
    <source>
        <strain evidence="3 4">GSF30</strain>
    </source>
</reference>